<accession>A0A1Z4V7W5</accession>
<dbReference type="KEGG" id="dcm:NIES806_37420"/>
<evidence type="ECO:0000313" key="1">
    <source>
        <dbReference type="EMBL" id="BAZ87518.1"/>
    </source>
</evidence>
<proteinExistence type="predicted"/>
<sequence length="56" mass="6200">MCQLRKSCNQISLFSGIDFTVDIKQGLNGNCDFIMSRSPELLIINAPVVTIVEAKK</sequence>
<organism evidence="1 2">
    <name type="scientific">Dolichospermum compactum NIES-806</name>
    <dbReference type="NCBI Taxonomy" id="1973481"/>
    <lineage>
        <taxon>Bacteria</taxon>
        <taxon>Bacillati</taxon>
        <taxon>Cyanobacteriota</taxon>
        <taxon>Cyanophyceae</taxon>
        <taxon>Nostocales</taxon>
        <taxon>Aphanizomenonaceae</taxon>
        <taxon>Dolichospermum</taxon>
        <taxon>Dolichospermum compactum</taxon>
    </lineage>
</organism>
<name>A0A1Z4V7W5_9CYAN</name>
<keyword evidence="2" id="KW-1185">Reference proteome</keyword>
<gene>
    <name evidence="1" type="ORF">NIES806_37420</name>
</gene>
<protein>
    <submittedName>
        <fullName evidence="1">Uncharacterized protein</fullName>
    </submittedName>
</protein>
<dbReference type="AlphaFoldDB" id="A0A1Z4V7W5"/>
<dbReference type="Proteomes" id="UP000218702">
    <property type="component" value="Chromosome"/>
</dbReference>
<dbReference type="RefSeq" id="WP_407919744.1">
    <property type="nucleotide sequence ID" value="NZ_AP018316.1"/>
</dbReference>
<evidence type="ECO:0000313" key="2">
    <source>
        <dbReference type="Proteomes" id="UP000218702"/>
    </source>
</evidence>
<dbReference type="EMBL" id="AP018316">
    <property type="protein sequence ID" value="BAZ87518.1"/>
    <property type="molecule type" value="Genomic_DNA"/>
</dbReference>
<reference evidence="1 2" key="1">
    <citation type="submission" date="2017-06" db="EMBL/GenBank/DDBJ databases">
        <title>Genome sequencing of cyanobaciteial culture collection at National Institute for Environmental Studies (NIES).</title>
        <authorList>
            <person name="Hirose Y."/>
            <person name="Shimura Y."/>
            <person name="Fujisawa T."/>
            <person name="Nakamura Y."/>
            <person name="Kawachi M."/>
        </authorList>
    </citation>
    <scope>NUCLEOTIDE SEQUENCE [LARGE SCALE GENOMIC DNA]</scope>
    <source>
        <strain evidence="1 2">NIES-806</strain>
    </source>
</reference>